<name>A0A7R9ZV90_9DINO</name>
<accession>A0A7R9ZV90</accession>
<gene>
    <name evidence="9" type="ORF">PBAH0796_LOCUS698</name>
</gene>
<evidence type="ECO:0000256" key="4">
    <source>
        <dbReference type="ARBA" id="ARBA00022833"/>
    </source>
</evidence>
<evidence type="ECO:0000256" key="1">
    <source>
        <dbReference type="ARBA" id="ARBA00004123"/>
    </source>
</evidence>
<evidence type="ECO:0000256" key="2">
    <source>
        <dbReference type="ARBA" id="ARBA00022723"/>
    </source>
</evidence>
<dbReference type="GO" id="GO:0003677">
    <property type="term" value="F:DNA binding"/>
    <property type="evidence" value="ECO:0007669"/>
    <property type="project" value="InterPro"/>
</dbReference>
<dbReference type="InterPro" id="IPR013087">
    <property type="entry name" value="Znf_C2H2_type"/>
</dbReference>
<feature type="domain" description="BED-type" evidence="8">
    <location>
        <begin position="16"/>
        <end position="80"/>
    </location>
</feature>
<evidence type="ECO:0000256" key="7">
    <source>
        <dbReference type="SAM" id="MobiDB-lite"/>
    </source>
</evidence>
<keyword evidence="2" id="KW-0479">Metal-binding</keyword>
<dbReference type="PANTHER" id="PTHR23215:SF0">
    <property type="entry name" value="BUB3-INTERACTING AND GLEBS MOTIF-CONTAINING PROTEIN ZNF207"/>
    <property type="match status" value="1"/>
</dbReference>
<organism evidence="9">
    <name type="scientific">Pyrodinium bahamense</name>
    <dbReference type="NCBI Taxonomy" id="73915"/>
    <lineage>
        <taxon>Eukaryota</taxon>
        <taxon>Sar</taxon>
        <taxon>Alveolata</taxon>
        <taxon>Dinophyceae</taxon>
        <taxon>Gonyaulacales</taxon>
        <taxon>Pyrocystaceae</taxon>
        <taxon>Pyrodinium</taxon>
    </lineage>
</organism>
<evidence type="ECO:0000256" key="3">
    <source>
        <dbReference type="ARBA" id="ARBA00022771"/>
    </source>
</evidence>
<feature type="compositionally biased region" description="Low complexity" evidence="7">
    <location>
        <begin position="136"/>
        <end position="145"/>
    </location>
</feature>
<protein>
    <recommendedName>
        <fullName evidence="8">BED-type domain-containing protein</fullName>
    </recommendedName>
</protein>
<evidence type="ECO:0000256" key="5">
    <source>
        <dbReference type="ARBA" id="ARBA00023242"/>
    </source>
</evidence>
<dbReference type="SMART" id="SM00355">
    <property type="entry name" value="ZnF_C2H2"/>
    <property type="match status" value="2"/>
</dbReference>
<dbReference type="PROSITE" id="PS50808">
    <property type="entry name" value="ZF_BED"/>
    <property type="match status" value="1"/>
</dbReference>
<keyword evidence="4" id="KW-0862">Zinc</keyword>
<dbReference type="PANTHER" id="PTHR23215">
    <property type="entry name" value="ZINC FINGER PROTEIN 207"/>
    <property type="match status" value="1"/>
</dbReference>
<dbReference type="InterPro" id="IPR003656">
    <property type="entry name" value="Znf_BED"/>
</dbReference>
<feature type="region of interest" description="Disordered" evidence="7">
    <location>
        <begin position="122"/>
        <end position="146"/>
    </location>
</feature>
<dbReference type="AlphaFoldDB" id="A0A7R9ZV90"/>
<evidence type="ECO:0000313" key="9">
    <source>
        <dbReference type="EMBL" id="CAD8344960.1"/>
    </source>
</evidence>
<evidence type="ECO:0000259" key="8">
    <source>
        <dbReference type="PROSITE" id="PS50808"/>
    </source>
</evidence>
<evidence type="ECO:0000256" key="6">
    <source>
        <dbReference type="PROSITE-ProRule" id="PRU00027"/>
    </source>
</evidence>
<sequence>MGKRRRLGTREGGAAAPTAQYWCYYCNSEARDNTALLRHQQAKHFRCPHCDPKSPGGHCRSLSGLIAHVRRSHGREVTEVPGAIEGRQDVSVEVYGMSGIPGEEAEEEQPQNEVEREPDLAHKPVVVPPPPGGIPPSGASPGTSPLAQAWGRWLHSSGGEIVVSPSVSGGVTVQHYFLGEKTMDASEFLVGGRFRYCGHEGTLQAGAIRWSNGSTWTKVTSGFADPSGQALTNTWIRCL</sequence>
<dbReference type="GO" id="GO:0005634">
    <property type="term" value="C:nucleus"/>
    <property type="evidence" value="ECO:0007669"/>
    <property type="project" value="UniProtKB-SubCell"/>
</dbReference>
<reference evidence="9" key="1">
    <citation type="submission" date="2021-01" db="EMBL/GenBank/DDBJ databases">
        <authorList>
            <person name="Corre E."/>
            <person name="Pelletier E."/>
            <person name="Niang G."/>
            <person name="Scheremetjew M."/>
            <person name="Finn R."/>
            <person name="Kale V."/>
            <person name="Holt S."/>
            <person name="Cochrane G."/>
            <person name="Meng A."/>
            <person name="Brown T."/>
            <person name="Cohen L."/>
        </authorList>
    </citation>
    <scope>NUCLEOTIDE SEQUENCE</scope>
    <source>
        <strain evidence="9">Pbaha01</strain>
    </source>
</reference>
<dbReference type="EMBL" id="HBEG01001452">
    <property type="protein sequence ID" value="CAD8344960.1"/>
    <property type="molecule type" value="Transcribed_RNA"/>
</dbReference>
<proteinExistence type="predicted"/>
<dbReference type="CDD" id="cd20908">
    <property type="entry name" value="SUF4-like"/>
    <property type="match status" value="1"/>
</dbReference>
<keyword evidence="3 6" id="KW-0863">Zinc-finger</keyword>
<comment type="subcellular location">
    <subcellularLocation>
        <location evidence="1">Nucleus</location>
    </subcellularLocation>
</comment>
<dbReference type="GO" id="GO:0008270">
    <property type="term" value="F:zinc ion binding"/>
    <property type="evidence" value="ECO:0007669"/>
    <property type="project" value="UniProtKB-KW"/>
</dbReference>
<keyword evidence="5" id="KW-0539">Nucleus</keyword>